<feature type="transmembrane region" description="Helical" evidence="19">
    <location>
        <begin position="56"/>
        <end position="73"/>
    </location>
</feature>
<keyword evidence="8" id="KW-1003">Cell membrane</keyword>
<evidence type="ECO:0000256" key="7">
    <source>
        <dbReference type="ARBA" id="ARBA00019373"/>
    </source>
</evidence>
<keyword evidence="15 19" id="KW-0472">Membrane</keyword>
<evidence type="ECO:0000256" key="13">
    <source>
        <dbReference type="ARBA" id="ARBA00022989"/>
    </source>
</evidence>
<dbReference type="PANTHER" id="PTHR46382">
    <property type="entry name" value="PHOSPHATIDATE CYTIDYLYLTRANSFERASE"/>
    <property type="match status" value="1"/>
</dbReference>
<keyword evidence="17" id="KW-1208">Phospholipid metabolism</keyword>
<dbReference type="InterPro" id="IPR000374">
    <property type="entry name" value="PC_trans"/>
</dbReference>
<evidence type="ECO:0000256" key="16">
    <source>
        <dbReference type="ARBA" id="ARBA00023209"/>
    </source>
</evidence>
<dbReference type="EC" id="2.7.7.41" evidence="6 18"/>
<keyword evidence="10 18" id="KW-0808">Transferase</keyword>
<evidence type="ECO:0000256" key="17">
    <source>
        <dbReference type="ARBA" id="ARBA00023264"/>
    </source>
</evidence>
<evidence type="ECO:0000256" key="12">
    <source>
        <dbReference type="ARBA" id="ARBA00022695"/>
    </source>
</evidence>
<protein>
    <recommendedName>
        <fullName evidence="7 18">Phosphatidate cytidylyltransferase</fullName>
        <ecNumber evidence="6 18">2.7.7.41</ecNumber>
    </recommendedName>
</protein>
<dbReference type="GO" id="GO:0004605">
    <property type="term" value="F:phosphatidate cytidylyltransferase activity"/>
    <property type="evidence" value="ECO:0007669"/>
    <property type="project" value="UniProtKB-EC"/>
</dbReference>
<keyword evidence="13 19" id="KW-1133">Transmembrane helix</keyword>
<dbReference type="PANTHER" id="PTHR46382:SF1">
    <property type="entry name" value="PHOSPHATIDATE CYTIDYLYLTRANSFERASE"/>
    <property type="match status" value="1"/>
</dbReference>
<evidence type="ECO:0000256" key="6">
    <source>
        <dbReference type="ARBA" id="ARBA00012487"/>
    </source>
</evidence>
<evidence type="ECO:0000256" key="3">
    <source>
        <dbReference type="ARBA" id="ARBA00005119"/>
    </source>
</evidence>
<dbReference type="Proteomes" id="UP000185766">
    <property type="component" value="Unassembled WGS sequence"/>
</dbReference>
<keyword evidence="21" id="KW-1185">Reference proteome</keyword>
<dbReference type="Pfam" id="PF01148">
    <property type="entry name" value="CTP_transf_1"/>
    <property type="match status" value="1"/>
</dbReference>
<comment type="similarity">
    <text evidence="5 18">Belongs to the CDS family.</text>
</comment>
<evidence type="ECO:0000256" key="1">
    <source>
        <dbReference type="ARBA" id="ARBA00001698"/>
    </source>
</evidence>
<evidence type="ECO:0000256" key="9">
    <source>
        <dbReference type="ARBA" id="ARBA00022516"/>
    </source>
</evidence>
<evidence type="ECO:0000256" key="10">
    <source>
        <dbReference type="ARBA" id="ARBA00022679"/>
    </source>
</evidence>
<evidence type="ECO:0000313" key="20">
    <source>
        <dbReference type="EMBL" id="SEK65991.1"/>
    </source>
</evidence>
<accession>A0A1H7IU33</accession>
<feature type="transmembrane region" description="Helical" evidence="19">
    <location>
        <begin position="110"/>
        <end position="128"/>
    </location>
</feature>
<dbReference type="GO" id="GO:0005886">
    <property type="term" value="C:plasma membrane"/>
    <property type="evidence" value="ECO:0007669"/>
    <property type="project" value="UniProtKB-SubCell"/>
</dbReference>
<evidence type="ECO:0000256" key="2">
    <source>
        <dbReference type="ARBA" id="ARBA00004651"/>
    </source>
</evidence>
<feature type="transmembrane region" description="Helical" evidence="19">
    <location>
        <begin position="176"/>
        <end position="193"/>
    </location>
</feature>
<dbReference type="EMBL" id="FOAS01000004">
    <property type="protein sequence ID" value="SEK65991.1"/>
    <property type="molecule type" value="Genomic_DNA"/>
</dbReference>
<dbReference type="STRING" id="1429083.GCA_001885685_00910"/>
<evidence type="ECO:0000313" key="21">
    <source>
        <dbReference type="Proteomes" id="UP000185766"/>
    </source>
</evidence>
<dbReference type="AlphaFoldDB" id="A0A1H7IU33"/>
<keyword evidence="12 18" id="KW-0548">Nucleotidyltransferase</keyword>
<sequence length="271" mass="29577">MLKQRIITALILAPLALAGFFLLYGVKFALFIAGVVTLAAWEWARLAGFAAQWQRVLYAAAMLGAIYQLWWHPHWADTVLLAGAAWWVLAVMLVALFPRMALLWQGRVQGLLIGFVVLLPAWQGLQVLKSWPEGNALILAVMILVWGADVGAYFAGKTWGKRKLAPAVSPGKSWEGLFGGLFLTLLITAGVAWQREVDSASLLLMLCGTLVVVLFSVVGDLNESMFKRHVGIKDSSNLLPGHGGVMDRIDSLTAAIPVFTLLLWVSEWGAL</sequence>
<name>A0A1H7IU33_9GAMM</name>
<evidence type="ECO:0000256" key="5">
    <source>
        <dbReference type="ARBA" id="ARBA00010185"/>
    </source>
</evidence>
<comment type="pathway">
    <text evidence="3 18">Phospholipid metabolism; CDP-diacylglycerol biosynthesis; CDP-diacylglycerol from sn-glycerol 3-phosphate: step 3/3.</text>
</comment>
<keyword evidence="16" id="KW-0594">Phospholipid biosynthesis</keyword>
<keyword evidence="9" id="KW-0444">Lipid biosynthesis</keyword>
<keyword evidence="14" id="KW-0443">Lipid metabolism</keyword>
<dbReference type="PROSITE" id="PS01315">
    <property type="entry name" value="CDS"/>
    <property type="match status" value="1"/>
</dbReference>
<feature type="transmembrane region" description="Helical" evidence="19">
    <location>
        <begin position="199"/>
        <end position="218"/>
    </location>
</feature>
<comment type="catalytic activity">
    <reaction evidence="1 18">
        <text>a 1,2-diacyl-sn-glycero-3-phosphate + CTP + H(+) = a CDP-1,2-diacyl-sn-glycerol + diphosphate</text>
        <dbReference type="Rhea" id="RHEA:16229"/>
        <dbReference type="ChEBI" id="CHEBI:15378"/>
        <dbReference type="ChEBI" id="CHEBI:33019"/>
        <dbReference type="ChEBI" id="CHEBI:37563"/>
        <dbReference type="ChEBI" id="CHEBI:58332"/>
        <dbReference type="ChEBI" id="CHEBI:58608"/>
        <dbReference type="EC" id="2.7.7.41"/>
    </reaction>
</comment>
<evidence type="ECO:0000256" key="15">
    <source>
        <dbReference type="ARBA" id="ARBA00023136"/>
    </source>
</evidence>
<evidence type="ECO:0000256" key="11">
    <source>
        <dbReference type="ARBA" id="ARBA00022692"/>
    </source>
</evidence>
<gene>
    <name evidence="20" type="ORF">SAMN05216214_10480</name>
</gene>
<keyword evidence="11 18" id="KW-0812">Transmembrane</keyword>
<dbReference type="RefSeq" id="WP_074865764.1">
    <property type="nucleotide sequence ID" value="NZ_FOAS01000004.1"/>
</dbReference>
<proteinExistence type="inferred from homology"/>
<organism evidence="20 21">
    <name type="scientific">Atopomonas hussainii</name>
    <dbReference type="NCBI Taxonomy" id="1429083"/>
    <lineage>
        <taxon>Bacteria</taxon>
        <taxon>Pseudomonadati</taxon>
        <taxon>Pseudomonadota</taxon>
        <taxon>Gammaproteobacteria</taxon>
        <taxon>Pseudomonadales</taxon>
        <taxon>Pseudomonadaceae</taxon>
        <taxon>Atopomonas</taxon>
    </lineage>
</organism>
<evidence type="ECO:0000256" key="4">
    <source>
        <dbReference type="ARBA" id="ARBA00005189"/>
    </source>
</evidence>
<feature type="transmembrane region" description="Helical" evidence="19">
    <location>
        <begin position="79"/>
        <end position="98"/>
    </location>
</feature>
<evidence type="ECO:0000256" key="19">
    <source>
        <dbReference type="SAM" id="Phobius"/>
    </source>
</evidence>
<evidence type="ECO:0000256" key="18">
    <source>
        <dbReference type="RuleBase" id="RU003938"/>
    </source>
</evidence>
<dbReference type="GO" id="GO:0016024">
    <property type="term" value="P:CDP-diacylglycerol biosynthetic process"/>
    <property type="evidence" value="ECO:0007669"/>
    <property type="project" value="UniProtKB-UniPathway"/>
</dbReference>
<feature type="transmembrane region" description="Helical" evidence="19">
    <location>
        <begin position="28"/>
        <end position="44"/>
    </location>
</feature>
<evidence type="ECO:0000256" key="14">
    <source>
        <dbReference type="ARBA" id="ARBA00023098"/>
    </source>
</evidence>
<feature type="transmembrane region" description="Helical" evidence="19">
    <location>
        <begin position="134"/>
        <end position="155"/>
    </location>
</feature>
<comment type="subcellular location">
    <subcellularLocation>
        <location evidence="2">Cell membrane</location>
        <topology evidence="2">Multi-pass membrane protein</topology>
    </subcellularLocation>
</comment>
<reference evidence="20 21" key="1">
    <citation type="submission" date="2016-10" db="EMBL/GenBank/DDBJ databases">
        <authorList>
            <person name="de Groot N.N."/>
        </authorList>
    </citation>
    <scope>NUCLEOTIDE SEQUENCE [LARGE SCALE GENOMIC DNA]</scope>
    <source>
        <strain evidence="20 21">JCM 19513</strain>
    </source>
</reference>
<evidence type="ECO:0000256" key="8">
    <source>
        <dbReference type="ARBA" id="ARBA00022475"/>
    </source>
</evidence>
<dbReference type="UniPathway" id="UPA00557">
    <property type="reaction ID" value="UER00614"/>
</dbReference>
<comment type="pathway">
    <text evidence="4">Lipid metabolism.</text>
</comment>